<feature type="region of interest" description="Disordered" evidence="6">
    <location>
        <begin position="1"/>
        <end position="20"/>
    </location>
</feature>
<evidence type="ECO:0000256" key="6">
    <source>
        <dbReference type="SAM" id="MobiDB-lite"/>
    </source>
</evidence>
<dbReference type="PANTHER" id="PTHR13350:SF1">
    <property type="entry name" value="INTEGRATOR COMPLEX SUBUNIT 8"/>
    <property type="match status" value="1"/>
</dbReference>
<dbReference type="Ensembl" id="ENSGMOT00000061447.1">
    <property type="protein sequence ID" value="ENSGMOP00000042178.1"/>
    <property type="gene ID" value="ENSGMOG00000012090.2"/>
</dbReference>
<feature type="domain" description="INTS8 TPR repeats" evidence="7">
    <location>
        <begin position="496"/>
        <end position="745"/>
    </location>
</feature>
<evidence type="ECO:0000256" key="3">
    <source>
        <dbReference type="ARBA" id="ARBA00007147"/>
    </source>
</evidence>
<comment type="similarity">
    <text evidence="3">Belongs to the Integrator subunit 8 family.</text>
</comment>
<keyword evidence="9" id="KW-1185">Reference proteome</keyword>
<evidence type="ECO:0000259" key="7">
    <source>
        <dbReference type="Pfam" id="PF25756"/>
    </source>
</evidence>
<dbReference type="PANTHER" id="PTHR13350">
    <property type="entry name" value="INTEGRATOR COMPLEX SUBUNIT 8"/>
    <property type="match status" value="1"/>
</dbReference>
<gene>
    <name evidence="8" type="primary">ints8</name>
</gene>
<dbReference type="AlphaFoldDB" id="A0A8C5B835"/>
<dbReference type="GO" id="GO:0032039">
    <property type="term" value="C:integrator complex"/>
    <property type="evidence" value="ECO:0007669"/>
    <property type="project" value="TreeGrafter"/>
</dbReference>
<reference evidence="8" key="2">
    <citation type="submission" date="2025-09" db="UniProtKB">
        <authorList>
            <consortium name="Ensembl"/>
        </authorList>
    </citation>
    <scope>IDENTIFICATION</scope>
</reference>
<evidence type="ECO:0000313" key="8">
    <source>
        <dbReference type="Ensembl" id="ENSGMOP00000042178.1"/>
    </source>
</evidence>
<evidence type="ECO:0000313" key="9">
    <source>
        <dbReference type="Proteomes" id="UP000694546"/>
    </source>
</evidence>
<dbReference type="InterPro" id="IPR038751">
    <property type="entry name" value="INTS8"/>
</dbReference>
<reference evidence="8" key="1">
    <citation type="submission" date="2025-08" db="UniProtKB">
        <authorList>
            <consortium name="Ensembl"/>
        </authorList>
    </citation>
    <scope>IDENTIFICATION</scope>
</reference>
<dbReference type="GO" id="GO:0005694">
    <property type="term" value="C:chromosome"/>
    <property type="evidence" value="ECO:0007669"/>
    <property type="project" value="UniProtKB-SubCell"/>
</dbReference>
<dbReference type="InterPro" id="IPR057980">
    <property type="entry name" value="TPR_INTS8"/>
</dbReference>
<feature type="domain" description="INTS8 TPR repeats" evidence="7">
    <location>
        <begin position="760"/>
        <end position="971"/>
    </location>
</feature>
<evidence type="ECO:0000256" key="4">
    <source>
        <dbReference type="ARBA" id="ARBA00022454"/>
    </source>
</evidence>
<name>A0A8C5B835_GADMO</name>
<evidence type="ECO:0000256" key="2">
    <source>
        <dbReference type="ARBA" id="ARBA00004286"/>
    </source>
</evidence>
<keyword evidence="4" id="KW-0158">Chromosome</keyword>
<evidence type="ECO:0000256" key="1">
    <source>
        <dbReference type="ARBA" id="ARBA00004123"/>
    </source>
</evidence>
<dbReference type="GeneTree" id="ENSGT00390000007597"/>
<keyword evidence="5" id="KW-0539">Nucleus</keyword>
<proteinExistence type="inferred from homology"/>
<sequence>MSAEAAERVSAAPGGRPSSPVQTSWFEFLLDGSLLETHLHKASPDPTAAQLIVQFLEQASKPSLNEQNQVQPPVDNRRNRTLKLLALKIAAHMRWDLDLLEKGLSIPVLNMLLNELLCVSKVPPGVKHVDLDLSTLPPTTAMAVLIYNRWAIRTIPSNDVLLLFCLWLPWQLKEQSADSISVLEGALRLHKDFYVHNVRTLDLLGADAAGTANGETEASTAGLRISAHELHCQVRYDLGGIYFQQGCTDQGAYGKAMEHFRLTRDLLQKLGSSLHVHLDEKRLAGYWNACRALTGTLGPADATATPYGQINSLIRTHNHQVGTRCCSDITMATNFLTFTRHVLIDATTAKQLLTVSVACCASRERGLDDVCQQLCVCNAVRDALQGEGLSVRFHQLLLKPSKRLVDFILEVCTRSLEKDRPSETSRQNMANFMKTLCESLEELPLVFVVSSHKLFMELLREEERKVLVEQMRKRSATINLSAKPLPSFYDIPASASVSIGQLEQQLILSLEPRRVRQILIEVHGMAQRHFWRINSKWEVPPDYINVILGIKDPLTKDLVYILMAKGLHCITIKDFGHARQLFSACLELVTEFSPRLRQVMLNEMLLLEVRAHETLAADGCRDRPSSDLVSRVRGYLEMRIHDLPLRQVVGEECVAFMLNWRENDYLTLQVPPPLVQSNPYIKLGQLLASTCKELPGPKESRRTAKELWEVVVQICSMSTQHKRNNDGRMGLIKHRESSMGIMQRSVVCFSPENVCLSSRFKDDIVNEVTAEHLTIWPSSILNMQAVDVEAVAVTVKELVSYALTLNPNNQSWLITQADIYFVTSQYSAALHFYLQAGVVCSDFFTRPVPPEVYNDQVLKRMIKCCSMMNCHTQVAVLCQFLRETDYMTAFKALQEQNGHDAMDSFYDYIWDVTILEYLTHIHHKRGESEKRQIAIKAIGQAELNTSNPEEVLQLAAQKRKKRFLQAMAKLYF</sequence>
<dbReference type="Pfam" id="PF25756">
    <property type="entry name" value="TPR_INTS8"/>
    <property type="match status" value="2"/>
</dbReference>
<dbReference type="GO" id="GO:0034472">
    <property type="term" value="P:snRNA 3'-end processing"/>
    <property type="evidence" value="ECO:0007669"/>
    <property type="project" value="InterPro"/>
</dbReference>
<organism evidence="8 9">
    <name type="scientific">Gadus morhua</name>
    <name type="common">Atlantic cod</name>
    <dbReference type="NCBI Taxonomy" id="8049"/>
    <lineage>
        <taxon>Eukaryota</taxon>
        <taxon>Metazoa</taxon>
        <taxon>Chordata</taxon>
        <taxon>Craniata</taxon>
        <taxon>Vertebrata</taxon>
        <taxon>Euteleostomi</taxon>
        <taxon>Actinopterygii</taxon>
        <taxon>Neopterygii</taxon>
        <taxon>Teleostei</taxon>
        <taxon>Neoteleostei</taxon>
        <taxon>Acanthomorphata</taxon>
        <taxon>Zeiogadaria</taxon>
        <taxon>Gadariae</taxon>
        <taxon>Gadiformes</taxon>
        <taxon>Gadoidei</taxon>
        <taxon>Gadidae</taxon>
        <taxon>Gadus</taxon>
    </lineage>
</organism>
<accession>A0A8C5B835</accession>
<comment type="subcellular location">
    <subcellularLocation>
        <location evidence="2">Chromosome</location>
    </subcellularLocation>
    <subcellularLocation>
        <location evidence="1">Nucleus</location>
    </subcellularLocation>
</comment>
<protein>
    <recommendedName>
        <fullName evidence="7">INTS8 TPR repeats domain-containing protein</fullName>
    </recommendedName>
</protein>
<evidence type="ECO:0000256" key="5">
    <source>
        <dbReference type="ARBA" id="ARBA00023242"/>
    </source>
</evidence>
<dbReference type="Proteomes" id="UP000694546">
    <property type="component" value="Chromosome 22"/>
</dbReference>